<reference evidence="2" key="1">
    <citation type="submission" date="2022-11" db="EMBL/GenBank/DDBJ databases">
        <authorList>
            <person name="Kikuchi T."/>
        </authorList>
    </citation>
    <scope>NUCLEOTIDE SEQUENCE</scope>
    <source>
        <strain evidence="2">PS1010</strain>
    </source>
</reference>
<comment type="caution">
    <text evidence="2">The sequence shown here is derived from an EMBL/GenBank/DDBJ whole genome shotgun (WGS) entry which is preliminary data.</text>
</comment>
<proteinExistence type="predicted"/>
<sequence length="224" mass="25731">MSSWTVLDKTDNTLTIVLRRGEKKKSKKTSEDSSTRTKKSSKKRKHRRPRIDNDKLDENTEKALRSIREINKYLKHKYQIRSDPSSRSKTVSTSISSTATQTPKSTSSEDVADKMYREVARIPKIAEAVDHKGYPLSHPLATTPFPGATTAAQREKARQMLRNLGRQQEESKKSSKKSSTKTDLCKRCHTCSGMYSKMYGETYDILQGSNYRFQWKIRALFKKT</sequence>
<feature type="compositionally biased region" description="Basic and acidic residues" evidence="1">
    <location>
        <begin position="50"/>
        <end position="62"/>
    </location>
</feature>
<organism evidence="2 3">
    <name type="scientific">Caenorhabditis angaria</name>
    <dbReference type="NCBI Taxonomy" id="860376"/>
    <lineage>
        <taxon>Eukaryota</taxon>
        <taxon>Metazoa</taxon>
        <taxon>Ecdysozoa</taxon>
        <taxon>Nematoda</taxon>
        <taxon>Chromadorea</taxon>
        <taxon>Rhabditida</taxon>
        <taxon>Rhabditina</taxon>
        <taxon>Rhabditomorpha</taxon>
        <taxon>Rhabditoidea</taxon>
        <taxon>Rhabditidae</taxon>
        <taxon>Peloderinae</taxon>
        <taxon>Caenorhabditis</taxon>
    </lineage>
</organism>
<dbReference type="EMBL" id="CANHGI010000004">
    <property type="protein sequence ID" value="CAI5449630.1"/>
    <property type="molecule type" value="Genomic_DNA"/>
</dbReference>
<gene>
    <name evidence="2" type="ORF">CAMP_LOCUS12267</name>
</gene>
<feature type="compositionally biased region" description="Low complexity" evidence="1">
    <location>
        <begin position="82"/>
        <end position="102"/>
    </location>
</feature>
<feature type="region of interest" description="Disordered" evidence="1">
    <location>
        <begin position="15"/>
        <end position="62"/>
    </location>
</feature>
<feature type="compositionally biased region" description="Basic residues" evidence="1">
    <location>
        <begin position="36"/>
        <end position="49"/>
    </location>
</feature>
<dbReference type="Proteomes" id="UP001152747">
    <property type="component" value="Unassembled WGS sequence"/>
</dbReference>
<protein>
    <submittedName>
        <fullName evidence="2">Uncharacterized protein</fullName>
    </submittedName>
</protein>
<evidence type="ECO:0000313" key="2">
    <source>
        <dbReference type="EMBL" id="CAI5449630.1"/>
    </source>
</evidence>
<dbReference type="AlphaFoldDB" id="A0A9P1IPN8"/>
<keyword evidence="3" id="KW-1185">Reference proteome</keyword>
<feature type="region of interest" description="Disordered" evidence="1">
    <location>
        <begin position="137"/>
        <end position="156"/>
    </location>
</feature>
<name>A0A9P1IPN8_9PELO</name>
<evidence type="ECO:0000256" key="1">
    <source>
        <dbReference type="SAM" id="MobiDB-lite"/>
    </source>
</evidence>
<feature type="region of interest" description="Disordered" evidence="1">
    <location>
        <begin position="78"/>
        <end position="110"/>
    </location>
</feature>
<feature type="compositionally biased region" description="Low complexity" evidence="1">
    <location>
        <begin position="139"/>
        <end position="152"/>
    </location>
</feature>
<accession>A0A9P1IPN8</accession>
<evidence type="ECO:0000313" key="3">
    <source>
        <dbReference type="Proteomes" id="UP001152747"/>
    </source>
</evidence>